<proteinExistence type="predicted"/>
<name>A0A2D2E2V0_FAUOS</name>
<organism evidence="1">
    <name type="scientific">Faucicola osloensis</name>
    <name type="common">Moraxella osloensis</name>
    <dbReference type="NCBI Taxonomy" id="34062"/>
    <lineage>
        <taxon>Bacteria</taxon>
        <taxon>Pseudomonadati</taxon>
        <taxon>Pseudomonadota</taxon>
        <taxon>Gammaproteobacteria</taxon>
        <taxon>Moraxellales</taxon>
        <taxon>Moraxellaceae</taxon>
        <taxon>Faucicola</taxon>
    </lineage>
</organism>
<accession>A0A2D2E2V0</accession>
<dbReference type="AlphaFoldDB" id="A0A2D2E2V0"/>
<dbReference type="EMBL" id="CP024176">
    <property type="protein sequence ID" value="ATQ83571.1"/>
    <property type="molecule type" value="Genomic_DNA"/>
</dbReference>
<reference evidence="1" key="1">
    <citation type="submission" date="2017-11" db="EMBL/GenBank/DDBJ databases">
        <title>Complete Genome Sequence from Moraxella oslensis YHS isolated from human skin.</title>
        <authorList>
            <person name="Lee K."/>
            <person name="Lim J.Y."/>
            <person name="Hwang I."/>
        </authorList>
    </citation>
    <scope>NUCLEOTIDE SEQUENCE</scope>
    <source>
        <strain evidence="1">YHS</strain>
    </source>
</reference>
<gene>
    <name evidence="1" type="ORF">YHS_06870</name>
</gene>
<protein>
    <submittedName>
        <fullName evidence="1">HopJ type III effector protein</fullName>
    </submittedName>
</protein>
<dbReference type="InterPro" id="IPR014984">
    <property type="entry name" value="HopJ"/>
</dbReference>
<dbReference type="InterPro" id="IPR038604">
    <property type="entry name" value="HopJ_sf"/>
</dbReference>
<evidence type="ECO:0000313" key="1">
    <source>
        <dbReference type="EMBL" id="ATQ83571.1"/>
    </source>
</evidence>
<sequence>MSAIDKLELSKLLAKLENKSLDFASVLAIIDSYYDYRPTEFNNGEVHNAAGENEGSAKVFGFALLNHLTQQDTLKLFAEHYDSVKAEPKGTNHANIRNFSFFGWQGFLMQRNCLTPKALTPKAS</sequence>
<dbReference type="Pfam" id="PF08888">
    <property type="entry name" value="HopJ"/>
    <property type="match status" value="1"/>
</dbReference>
<dbReference type="Gene3D" id="3.20.160.10">
    <property type="entry name" value="vpa0580 domain like"/>
    <property type="match status" value="1"/>
</dbReference>